<keyword evidence="3" id="KW-1185">Reference proteome</keyword>
<accession>A0A1I5GU89</accession>
<dbReference type="RefSeq" id="WP_093354377.1">
    <property type="nucleotide sequence ID" value="NZ_FOUY01000051.1"/>
</dbReference>
<organism evidence="2 3">
    <name type="scientific">Pseudonocardia ammonioxydans</name>
    <dbReference type="NCBI Taxonomy" id="260086"/>
    <lineage>
        <taxon>Bacteria</taxon>
        <taxon>Bacillati</taxon>
        <taxon>Actinomycetota</taxon>
        <taxon>Actinomycetes</taxon>
        <taxon>Pseudonocardiales</taxon>
        <taxon>Pseudonocardiaceae</taxon>
        <taxon>Pseudonocardia</taxon>
    </lineage>
</organism>
<reference evidence="2 3" key="1">
    <citation type="submission" date="2016-10" db="EMBL/GenBank/DDBJ databases">
        <authorList>
            <person name="de Groot N.N."/>
        </authorList>
    </citation>
    <scope>NUCLEOTIDE SEQUENCE [LARGE SCALE GENOMIC DNA]</scope>
    <source>
        <strain evidence="2 3">CGMCC 4.1877</strain>
    </source>
</reference>
<evidence type="ECO:0000313" key="2">
    <source>
        <dbReference type="EMBL" id="SFO39568.1"/>
    </source>
</evidence>
<gene>
    <name evidence="2" type="ORF">SAMN05216207_10517</name>
</gene>
<sequence>MLTNPTELHVPPAVRALTDYLDLTQGSSPGHAVLAREMVGVLIAAGHLTPAAGPGRSSQRPAPAPDDPAAERDWWPLGDGEDDAEVWIPPRGDCVQFRFQQPCPHCDSIHFHLRTGRCADCGRRPGRG</sequence>
<dbReference type="EMBL" id="FOUY01000051">
    <property type="protein sequence ID" value="SFO39568.1"/>
    <property type="molecule type" value="Genomic_DNA"/>
</dbReference>
<protein>
    <submittedName>
        <fullName evidence="2">Uncharacterized protein</fullName>
    </submittedName>
</protein>
<name>A0A1I5GU89_PSUAM</name>
<feature type="region of interest" description="Disordered" evidence="1">
    <location>
        <begin position="48"/>
        <end position="82"/>
    </location>
</feature>
<dbReference type="STRING" id="260086.SAMN05216207_10517"/>
<dbReference type="AlphaFoldDB" id="A0A1I5GU89"/>
<dbReference type="Proteomes" id="UP000199614">
    <property type="component" value="Unassembled WGS sequence"/>
</dbReference>
<proteinExistence type="predicted"/>
<evidence type="ECO:0000313" key="3">
    <source>
        <dbReference type="Proteomes" id="UP000199614"/>
    </source>
</evidence>
<evidence type="ECO:0000256" key="1">
    <source>
        <dbReference type="SAM" id="MobiDB-lite"/>
    </source>
</evidence>